<dbReference type="InterPro" id="IPR033464">
    <property type="entry name" value="CSN8_PSD8_EIF3K"/>
</dbReference>
<name>J4GRK0_9APHY</name>
<evidence type="ECO:0000313" key="3">
    <source>
        <dbReference type="EMBL" id="CCM03620.1"/>
    </source>
</evidence>
<dbReference type="OrthoDB" id="5351233at2759"/>
<dbReference type="Gene3D" id="1.25.40.990">
    <property type="match status" value="1"/>
</dbReference>
<feature type="compositionally biased region" description="Pro residues" evidence="1">
    <location>
        <begin position="1"/>
        <end position="10"/>
    </location>
</feature>
<keyword evidence="4" id="KW-1185">Reference proteome</keyword>
<dbReference type="AlphaFoldDB" id="J4GRK0"/>
<dbReference type="STRING" id="599839.J4GRK0"/>
<dbReference type="Pfam" id="PF10075">
    <property type="entry name" value="CSN8_PSD8_EIF3K"/>
    <property type="match status" value="1"/>
</dbReference>
<evidence type="ECO:0000259" key="2">
    <source>
        <dbReference type="Pfam" id="PF10075"/>
    </source>
</evidence>
<dbReference type="Proteomes" id="UP000006352">
    <property type="component" value="Unassembled WGS sequence"/>
</dbReference>
<organism evidence="3 4">
    <name type="scientific">Fibroporia radiculosa</name>
    <dbReference type="NCBI Taxonomy" id="599839"/>
    <lineage>
        <taxon>Eukaryota</taxon>
        <taxon>Fungi</taxon>
        <taxon>Dikarya</taxon>
        <taxon>Basidiomycota</taxon>
        <taxon>Agaricomycotina</taxon>
        <taxon>Agaricomycetes</taxon>
        <taxon>Polyporales</taxon>
        <taxon>Fibroporiaceae</taxon>
        <taxon>Fibroporia</taxon>
    </lineage>
</organism>
<evidence type="ECO:0000313" key="4">
    <source>
        <dbReference type="Proteomes" id="UP000006352"/>
    </source>
</evidence>
<dbReference type="EMBL" id="HE797121">
    <property type="protein sequence ID" value="CCM03620.1"/>
    <property type="molecule type" value="Genomic_DNA"/>
</dbReference>
<sequence length="263" mass="29178">MTGPPTPPLITPAEIEDEARTSEPTQPEQPPTPAPTEALQTDQPPANEPAPATVVEDQRTQYEIHFRKVAELAEKSEYQELINFAEEVDIIPGNEKHPTRVFITAPLVLSYCIVDQLPAARHALTRLPKSLASLPVTKGLYRLLASVWERNYSSVYIRAKELFNLCQQTDPASGELPTLIANMVTVFVDAFRAKTFALLAKAYTSLPVSLAHTYLGYSPEELLTVATSKGWICHNQSLIPPPPSTSRSDNFAARTPLYFVYYI</sequence>
<dbReference type="RefSeq" id="XP_012182903.1">
    <property type="nucleotide sequence ID" value="XM_012327513.1"/>
</dbReference>
<reference evidence="3 4" key="1">
    <citation type="journal article" date="2012" name="Appl. Environ. Microbiol.">
        <title>Short-read sequencing for genomic analysis of the brown rot fungus Fibroporia radiculosa.</title>
        <authorList>
            <person name="Tang J.D."/>
            <person name="Perkins A.D."/>
            <person name="Sonstegard T.S."/>
            <person name="Schroeder S.G."/>
            <person name="Burgess S.C."/>
            <person name="Diehl S.V."/>
        </authorList>
    </citation>
    <scope>NUCLEOTIDE SEQUENCE [LARGE SCALE GENOMIC DNA]</scope>
    <source>
        <strain evidence="3 4">TFFH 294</strain>
    </source>
</reference>
<feature type="domain" description="CSN8/PSMD8/EIF3K" evidence="2">
    <location>
        <begin position="108"/>
        <end position="239"/>
    </location>
</feature>
<protein>
    <recommendedName>
        <fullName evidence="2">CSN8/PSMD8/EIF3K domain-containing protein</fullName>
    </recommendedName>
</protein>
<dbReference type="HOGENOM" id="CLU_094291_0_0_1"/>
<proteinExistence type="predicted"/>
<feature type="region of interest" description="Disordered" evidence="1">
    <location>
        <begin position="1"/>
        <end position="56"/>
    </location>
</feature>
<evidence type="ECO:0000256" key="1">
    <source>
        <dbReference type="SAM" id="MobiDB-lite"/>
    </source>
</evidence>
<dbReference type="GeneID" id="24098531"/>
<accession>J4GRK0</accession>
<dbReference type="InParanoid" id="J4GRK0"/>
<gene>
    <name evidence="3" type="ORF">FIBRA_05764</name>
</gene>